<dbReference type="AlphaFoldDB" id="A0A2N5ZGQ0"/>
<proteinExistence type="inferred from homology"/>
<evidence type="ECO:0000256" key="6">
    <source>
        <dbReference type="ARBA" id="ARBA00022989"/>
    </source>
</evidence>
<name>A0A2N5ZGQ0_MUIH1</name>
<dbReference type="GO" id="GO:0008320">
    <property type="term" value="F:protein transmembrane transporter activity"/>
    <property type="evidence" value="ECO:0007669"/>
    <property type="project" value="UniProtKB-UniRule"/>
</dbReference>
<keyword evidence="7 9" id="KW-0811">Translocation</keyword>
<evidence type="ECO:0000313" key="10">
    <source>
        <dbReference type="EMBL" id="PLX17880.1"/>
    </source>
</evidence>
<dbReference type="PANTHER" id="PTHR33910:SF1">
    <property type="entry name" value="PROTEIN TRANSLOCASE SUBUNIT SECE"/>
    <property type="match status" value="1"/>
</dbReference>
<comment type="subcellular location">
    <subcellularLocation>
        <location evidence="9">Cell membrane</location>
        <topology evidence="9">Single-pass membrane protein</topology>
    </subcellularLocation>
    <subcellularLocation>
        <location evidence="1">Membrane</location>
    </subcellularLocation>
</comment>
<dbReference type="GO" id="GO:0009306">
    <property type="term" value="P:protein secretion"/>
    <property type="evidence" value="ECO:0007669"/>
    <property type="project" value="UniProtKB-UniRule"/>
</dbReference>
<accession>A0A2N5ZGQ0</accession>
<gene>
    <name evidence="9 10" type="primary">secE</name>
    <name evidence="10" type="ORF">C0601_06085</name>
</gene>
<evidence type="ECO:0000256" key="4">
    <source>
        <dbReference type="ARBA" id="ARBA00022692"/>
    </source>
</evidence>
<dbReference type="Pfam" id="PF00584">
    <property type="entry name" value="SecE"/>
    <property type="match status" value="1"/>
</dbReference>
<dbReference type="NCBIfam" id="TIGR00964">
    <property type="entry name" value="secE_bact"/>
    <property type="match status" value="1"/>
</dbReference>
<dbReference type="EMBL" id="PKTG01000079">
    <property type="protein sequence ID" value="PLX17880.1"/>
    <property type="molecule type" value="Genomic_DNA"/>
</dbReference>
<organism evidence="10 11">
    <name type="scientific">Muiribacterium halophilum</name>
    <dbReference type="NCBI Taxonomy" id="2053465"/>
    <lineage>
        <taxon>Bacteria</taxon>
        <taxon>Candidatus Muiribacteriota</taxon>
        <taxon>Candidatus Muiribacteriia</taxon>
        <taxon>Candidatus Muiribacteriales</taxon>
        <taxon>Candidatus Muiribacteriaceae</taxon>
        <taxon>Candidatus Muiribacterium</taxon>
    </lineage>
</organism>
<dbReference type="GO" id="GO:0005886">
    <property type="term" value="C:plasma membrane"/>
    <property type="evidence" value="ECO:0007669"/>
    <property type="project" value="UniProtKB-SubCell"/>
</dbReference>
<comment type="similarity">
    <text evidence="9">Belongs to the SecE/SEC61-gamma family.</text>
</comment>
<comment type="caution">
    <text evidence="10">The sequence shown here is derived from an EMBL/GenBank/DDBJ whole genome shotgun (WGS) entry which is preliminary data.</text>
</comment>
<evidence type="ECO:0000256" key="5">
    <source>
        <dbReference type="ARBA" id="ARBA00022927"/>
    </source>
</evidence>
<dbReference type="InterPro" id="IPR005807">
    <property type="entry name" value="SecE_bac"/>
</dbReference>
<dbReference type="Proteomes" id="UP000234857">
    <property type="component" value="Unassembled WGS sequence"/>
</dbReference>
<dbReference type="InterPro" id="IPR001901">
    <property type="entry name" value="Translocase_SecE/Sec61-g"/>
</dbReference>
<comment type="function">
    <text evidence="9">Essential subunit of the Sec protein translocation channel SecYEG. Clamps together the 2 halves of SecY. May contact the channel plug during translocation.</text>
</comment>
<keyword evidence="2 9" id="KW-0813">Transport</keyword>
<keyword evidence="6 9" id="KW-1133">Transmembrane helix</keyword>
<keyword evidence="5 9" id="KW-0653">Protein transport</keyword>
<evidence type="ECO:0000256" key="9">
    <source>
        <dbReference type="HAMAP-Rule" id="MF_00422"/>
    </source>
</evidence>
<sequence>MTNIKKFLNEVMAELKKVSWPSKKQIMSSTNVVIIVSLIAGVYIFVADIFFSKLIEFVIK</sequence>
<dbReference type="PANTHER" id="PTHR33910">
    <property type="entry name" value="PROTEIN TRANSLOCASE SUBUNIT SECE"/>
    <property type="match status" value="1"/>
</dbReference>
<keyword evidence="8 9" id="KW-0472">Membrane</keyword>
<evidence type="ECO:0000256" key="3">
    <source>
        <dbReference type="ARBA" id="ARBA00022475"/>
    </source>
</evidence>
<dbReference type="HAMAP" id="MF_00422">
    <property type="entry name" value="SecE"/>
    <property type="match status" value="1"/>
</dbReference>
<dbReference type="InterPro" id="IPR038379">
    <property type="entry name" value="SecE_sf"/>
</dbReference>
<protein>
    <recommendedName>
        <fullName evidence="9">Protein translocase subunit SecE</fullName>
    </recommendedName>
</protein>
<dbReference type="GO" id="GO:0065002">
    <property type="term" value="P:intracellular protein transmembrane transport"/>
    <property type="evidence" value="ECO:0007669"/>
    <property type="project" value="UniProtKB-UniRule"/>
</dbReference>
<dbReference type="GO" id="GO:0006605">
    <property type="term" value="P:protein targeting"/>
    <property type="evidence" value="ECO:0007669"/>
    <property type="project" value="UniProtKB-UniRule"/>
</dbReference>
<evidence type="ECO:0000256" key="1">
    <source>
        <dbReference type="ARBA" id="ARBA00004370"/>
    </source>
</evidence>
<evidence type="ECO:0000256" key="7">
    <source>
        <dbReference type="ARBA" id="ARBA00023010"/>
    </source>
</evidence>
<comment type="subunit">
    <text evidence="9">Component of the Sec protein translocase complex. Heterotrimer consisting of SecY, SecE and SecG subunits. The heterotrimers can form oligomers, although 1 heterotrimer is thought to be able to translocate proteins. Interacts with the ribosome. Interacts with SecDF, and other proteins may be involved. Interacts with SecA.</text>
</comment>
<feature type="transmembrane region" description="Helical" evidence="9">
    <location>
        <begin position="32"/>
        <end position="51"/>
    </location>
</feature>
<keyword evidence="3 9" id="KW-1003">Cell membrane</keyword>
<evidence type="ECO:0000256" key="8">
    <source>
        <dbReference type="ARBA" id="ARBA00023136"/>
    </source>
</evidence>
<keyword evidence="4 9" id="KW-0812">Transmembrane</keyword>
<evidence type="ECO:0000313" key="11">
    <source>
        <dbReference type="Proteomes" id="UP000234857"/>
    </source>
</evidence>
<dbReference type="GO" id="GO:0043952">
    <property type="term" value="P:protein transport by the Sec complex"/>
    <property type="evidence" value="ECO:0007669"/>
    <property type="project" value="UniProtKB-UniRule"/>
</dbReference>
<evidence type="ECO:0000256" key="2">
    <source>
        <dbReference type="ARBA" id="ARBA00022448"/>
    </source>
</evidence>
<reference evidence="10 11" key="1">
    <citation type="submission" date="2017-11" db="EMBL/GenBank/DDBJ databases">
        <title>Genome-resolved metagenomics identifies genetic mobility, metabolic interactions, and unexpected diversity in perchlorate-reducing communities.</title>
        <authorList>
            <person name="Barnum T.P."/>
            <person name="Figueroa I.A."/>
            <person name="Carlstrom C.I."/>
            <person name="Lucas L.N."/>
            <person name="Engelbrektson A.L."/>
            <person name="Coates J.D."/>
        </authorList>
    </citation>
    <scope>NUCLEOTIDE SEQUENCE [LARGE SCALE GENOMIC DNA]</scope>
    <source>
        <strain evidence="10">BM706</strain>
    </source>
</reference>
<dbReference type="PROSITE" id="PS01067">
    <property type="entry name" value="SECE_SEC61G"/>
    <property type="match status" value="1"/>
</dbReference>
<dbReference type="Gene3D" id="1.20.5.1030">
    <property type="entry name" value="Preprotein translocase secy subunit"/>
    <property type="match status" value="1"/>
</dbReference>